<keyword evidence="4 16" id="KW-0963">Cytoplasm</keyword>
<dbReference type="Gene3D" id="3.40.50.720">
    <property type="entry name" value="NAD(P)-binding Rossmann-like Domain"/>
    <property type="match status" value="1"/>
</dbReference>
<keyword evidence="15" id="KW-0328">Glycosyltransferase</keyword>
<evidence type="ECO:0000256" key="2">
    <source>
        <dbReference type="ARBA" id="ARBA00004752"/>
    </source>
</evidence>
<dbReference type="GO" id="GO:0008763">
    <property type="term" value="F:UDP-N-acetylmuramate-L-alanine ligase activity"/>
    <property type="evidence" value="ECO:0007669"/>
    <property type="project" value="UniProtKB-UniRule"/>
</dbReference>
<dbReference type="AlphaFoldDB" id="A0A4Y3KM19"/>
<dbReference type="EC" id="2.4.1.227" evidence="15"/>
<evidence type="ECO:0000259" key="19">
    <source>
        <dbReference type="Pfam" id="PF02875"/>
    </source>
</evidence>
<evidence type="ECO:0000313" key="23">
    <source>
        <dbReference type="EMBL" id="GEA83958.1"/>
    </source>
</evidence>
<feature type="compositionally biased region" description="Low complexity" evidence="17">
    <location>
        <begin position="384"/>
        <end position="406"/>
    </location>
</feature>
<dbReference type="CDD" id="cd03785">
    <property type="entry name" value="GT28_MurG"/>
    <property type="match status" value="1"/>
</dbReference>
<keyword evidence="13 15" id="KW-0961">Cell wall biogenesis/degradation</keyword>
<dbReference type="Gene3D" id="3.40.1190.10">
    <property type="entry name" value="Mur-like, catalytic domain"/>
    <property type="match status" value="1"/>
</dbReference>
<sequence>MPDARPVSVLLAGGGTAGHVNPLLAVADELRRRYPDATLTVLGTAEGLEARLVPLAGLPLAVVPRVPLPRRPSLDLLRLPARLRAAVTAAGRAIDESDAQVVVGFGGYVATPAYLAARRRGVPVVIHEQNARPGLANRLGARWARAVAVTFPATNLRGAVVTGLPLRAPVAALVAHRAKDAAGTRARAAEALGLDPALPTLLVTGGSLGAASINAALAGAAGDLLAAGVQVLHLTGRDKSGPVVAARDALELDREVVSRYHVREYLDEMHLGLACADLVLGRAGAGTVCEVAALGLPAVYVPLPIGNGEQRRNAEPVVAAGGALLVDDADLDAAWVAAHLPALLVGSQSAQARARMAAAAASVGVPDASGRVVRLIEAQLPQREPAAPATHAAPAPASTSAVSPRPAVSPSPVEPVEPAEQPAVAGPVPVTELGRVHLVGVGGAGMSAVALLLAARGLVVSGSDASDGPALPGLRDAGVTVSVGHDAALVDGVDTLVVSSAVRESNPELAAARAAGLRVLHRSEALASLMADREGVAVAGAHGKTTTSAMIATGLLAAGADPSFAIGGTVLTADGPVGGGRQGDGPAFVAEADESDGSFLAYGPLVSVVTNVEPDHLDHYGTREAFEAAFVEFAGRIRTGGLLVACVDDDGARRLVERVRAGLEARGVEVRTYGRSAQADVRVGESAPRDGGWAFDLTALGAAETPDGAAAQVGTTTITLALPGAHNALNAAAAWAVLVRLGVPGPEAAAALGHFRGTGRRFEERGTAGGVRVVDDYAHHPTEVAALLRAARSVAGEGRVLALFQPHLFSRTRTFADEFGAAFDLADVVVVTDVYAAREDPDPAVTGALVVDRVPTPGRATFVPDRIDAARAIADAARPGDLLLTIGAGDVTALAPTILERLASRADDGGVSS</sequence>
<dbReference type="HAMAP" id="MF_00033">
    <property type="entry name" value="MurG"/>
    <property type="match status" value="1"/>
</dbReference>
<dbReference type="GO" id="GO:0005975">
    <property type="term" value="P:carbohydrate metabolic process"/>
    <property type="evidence" value="ECO:0007669"/>
    <property type="project" value="InterPro"/>
</dbReference>
<keyword evidence="7 16" id="KW-0547">Nucleotide-binding</keyword>
<dbReference type="Pfam" id="PF03033">
    <property type="entry name" value="Glyco_transf_28"/>
    <property type="match status" value="1"/>
</dbReference>
<evidence type="ECO:0000256" key="9">
    <source>
        <dbReference type="ARBA" id="ARBA00022960"/>
    </source>
</evidence>
<comment type="similarity">
    <text evidence="15">Belongs to the glycosyltransferase 28 family. MurG subfamily.</text>
</comment>
<dbReference type="GO" id="GO:0071555">
    <property type="term" value="P:cell wall organization"/>
    <property type="evidence" value="ECO:0007669"/>
    <property type="project" value="UniProtKB-KW"/>
</dbReference>
<dbReference type="GO" id="GO:0051301">
    <property type="term" value="P:cell division"/>
    <property type="evidence" value="ECO:0007669"/>
    <property type="project" value="UniProtKB-KW"/>
</dbReference>
<evidence type="ECO:0000256" key="4">
    <source>
        <dbReference type="ARBA" id="ARBA00022490"/>
    </source>
</evidence>
<keyword evidence="24" id="KW-1185">Reference proteome</keyword>
<keyword evidence="5 16" id="KW-0436">Ligase</keyword>
<feature type="binding site" evidence="15">
    <location>
        <position position="167"/>
    </location>
    <ligand>
        <name>UDP-N-acetyl-alpha-D-glucosamine</name>
        <dbReference type="ChEBI" id="CHEBI:57705"/>
    </ligand>
</feature>
<evidence type="ECO:0000259" key="21">
    <source>
        <dbReference type="Pfam" id="PF04101"/>
    </source>
</evidence>
<evidence type="ECO:0000256" key="8">
    <source>
        <dbReference type="ARBA" id="ARBA00022840"/>
    </source>
</evidence>
<dbReference type="GO" id="GO:0005524">
    <property type="term" value="F:ATP binding"/>
    <property type="evidence" value="ECO:0007669"/>
    <property type="project" value="UniProtKB-UniRule"/>
</dbReference>
<evidence type="ECO:0000256" key="14">
    <source>
        <dbReference type="ARBA" id="ARBA00047833"/>
    </source>
</evidence>
<dbReference type="EMBL" id="BJLQ01000009">
    <property type="protein sequence ID" value="GEA83958.1"/>
    <property type="molecule type" value="Genomic_DNA"/>
</dbReference>
<evidence type="ECO:0000256" key="1">
    <source>
        <dbReference type="ARBA" id="ARBA00004496"/>
    </source>
</evidence>
<evidence type="ECO:0000256" key="13">
    <source>
        <dbReference type="ARBA" id="ARBA00023316"/>
    </source>
</evidence>
<dbReference type="Gene3D" id="3.90.190.20">
    <property type="entry name" value="Mur ligase, C-terminal domain"/>
    <property type="match status" value="1"/>
</dbReference>
<feature type="region of interest" description="Disordered" evidence="17">
    <location>
        <begin position="383"/>
        <end position="423"/>
    </location>
</feature>
<keyword evidence="6 15" id="KW-0132">Cell division</keyword>
<feature type="binding site" evidence="15">
    <location>
        <position position="207"/>
    </location>
    <ligand>
        <name>UDP-N-acetyl-alpha-D-glucosamine</name>
        <dbReference type="ChEBI" id="CHEBI:57705"/>
    </ligand>
</feature>
<keyword evidence="8 16" id="KW-0067">ATP-binding</keyword>
<dbReference type="SUPFAM" id="SSF51984">
    <property type="entry name" value="MurCD N-terminal domain"/>
    <property type="match status" value="1"/>
</dbReference>
<evidence type="ECO:0000256" key="17">
    <source>
        <dbReference type="SAM" id="MobiDB-lite"/>
    </source>
</evidence>
<keyword evidence="11 15" id="KW-0472">Membrane</keyword>
<dbReference type="InterPro" id="IPR004276">
    <property type="entry name" value="GlycoTrans_28_N"/>
</dbReference>
<comment type="similarity">
    <text evidence="16">Belongs to the MurCDEF family.</text>
</comment>
<name>A0A4Y3KM19_9CELL</name>
<protein>
    <recommendedName>
        <fullName evidence="15 16">Multifunctional fusion protein</fullName>
    </recommendedName>
    <domain>
        <recommendedName>
            <fullName evidence="15">UDP-N-acetylglucosamine--N-acetylmuramyl-(pentapeptide) pyrophosphoryl-undecaprenol N-acetylglucosamine transferase</fullName>
            <ecNumber evidence="15">2.4.1.227</ecNumber>
        </recommendedName>
        <alternativeName>
            <fullName evidence="15">Undecaprenyl-PP-MurNAc-pentapeptide-UDPGlcNAc GlcNAc transferase</fullName>
        </alternativeName>
    </domain>
    <domain>
        <recommendedName>
            <fullName evidence="16">UDP-N-acetylmuramate--L-alanine ligase</fullName>
            <ecNumber evidence="16">6.3.2.8</ecNumber>
        </recommendedName>
        <alternativeName>
            <fullName evidence="16">UDP-N-acetylmuramoyl-L-alanine synthetase</fullName>
        </alternativeName>
    </domain>
</protein>
<keyword evidence="9 15" id="KW-0133">Cell shape</keyword>
<evidence type="ECO:0000259" key="22">
    <source>
        <dbReference type="Pfam" id="PF08245"/>
    </source>
</evidence>
<feature type="binding site" evidence="15">
    <location>
        <begin position="16"/>
        <end position="18"/>
    </location>
    <ligand>
        <name>UDP-N-acetyl-alpha-D-glucosamine</name>
        <dbReference type="ChEBI" id="CHEBI:57705"/>
    </ligand>
</feature>
<evidence type="ECO:0000259" key="20">
    <source>
        <dbReference type="Pfam" id="PF03033"/>
    </source>
</evidence>
<dbReference type="PANTHER" id="PTHR43445:SF3">
    <property type="entry name" value="UDP-N-ACETYLMURAMATE--L-ALANINE LIGASE"/>
    <property type="match status" value="1"/>
</dbReference>
<comment type="catalytic activity">
    <reaction evidence="14 16">
        <text>UDP-N-acetyl-alpha-D-muramate + L-alanine + ATP = UDP-N-acetyl-alpha-D-muramoyl-L-alanine + ADP + phosphate + H(+)</text>
        <dbReference type="Rhea" id="RHEA:23372"/>
        <dbReference type="ChEBI" id="CHEBI:15378"/>
        <dbReference type="ChEBI" id="CHEBI:30616"/>
        <dbReference type="ChEBI" id="CHEBI:43474"/>
        <dbReference type="ChEBI" id="CHEBI:57972"/>
        <dbReference type="ChEBI" id="CHEBI:70757"/>
        <dbReference type="ChEBI" id="CHEBI:83898"/>
        <dbReference type="ChEBI" id="CHEBI:456216"/>
        <dbReference type="EC" id="6.3.2.8"/>
    </reaction>
</comment>
<dbReference type="RefSeq" id="WP_141369607.1">
    <property type="nucleotide sequence ID" value="NZ_BJLQ01000009.1"/>
</dbReference>
<dbReference type="InterPro" id="IPR006009">
    <property type="entry name" value="GlcNAc_MurG"/>
</dbReference>
<comment type="pathway">
    <text evidence="2 15">Cell wall biogenesis; peptidoglycan biosynthesis.</text>
</comment>
<keyword evidence="3 15" id="KW-1003">Cell membrane</keyword>
<feature type="binding site" evidence="16">
    <location>
        <begin position="540"/>
        <end position="546"/>
    </location>
    <ligand>
        <name>ATP</name>
        <dbReference type="ChEBI" id="CHEBI:30616"/>
    </ligand>
</feature>
<comment type="catalytic activity">
    <reaction evidence="15">
        <text>di-trans,octa-cis-undecaprenyl diphospho-N-acetyl-alpha-D-muramoyl-L-alanyl-D-glutamyl-meso-2,6-diaminopimeloyl-D-alanyl-D-alanine + UDP-N-acetyl-alpha-D-glucosamine = di-trans,octa-cis-undecaprenyl diphospho-[N-acetyl-alpha-D-glucosaminyl-(1-&gt;4)]-N-acetyl-alpha-D-muramoyl-L-alanyl-D-glutamyl-meso-2,6-diaminopimeloyl-D-alanyl-D-alanine + UDP + H(+)</text>
        <dbReference type="Rhea" id="RHEA:31227"/>
        <dbReference type="ChEBI" id="CHEBI:15378"/>
        <dbReference type="ChEBI" id="CHEBI:57705"/>
        <dbReference type="ChEBI" id="CHEBI:58223"/>
        <dbReference type="ChEBI" id="CHEBI:61387"/>
        <dbReference type="ChEBI" id="CHEBI:61388"/>
        <dbReference type="EC" id="2.4.1.227"/>
    </reaction>
</comment>
<dbReference type="HAMAP" id="MF_00046">
    <property type="entry name" value="MurC"/>
    <property type="match status" value="1"/>
</dbReference>
<dbReference type="EC" id="6.3.2.8" evidence="16"/>
<dbReference type="GO" id="GO:0050511">
    <property type="term" value="F:undecaprenyldiphospho-muramoylpentapeptide beta-N-acetylglucosaminyltransferase activity"/>
    <property type="evidence" value="ECO:0007669"/>
    <property type="project" value="UniProtKB-UniRule"/>
</dbReference>
<evidence type="ECO:0000256" key="3">
    <source>
        <dbReference type="ARBA" id="ARBA00022475"/>
    </source>
</evidence>
<dbReference type="InterPro" id="IPR050061">
    <property type="entry name" value="MurCDEF_pg_biosynth"/>
</dbReference>
<dbReference type="GO" id="GO:0009252">
    <property type="term" value="P:peptidoglycan biosynthetic process"/>
    <property type="evidence" value="ECO:0007669"/>
    <property type="project" value="UniProtKB-UniRule"/>
</dbReference>
<dbReference type="Pfam" id="PF08245">
    <property type="entry name" value="Mur_ligase_M"/>
    <property type="match status" value="1"/>
</dbReference>
<feature type="domain" description="Mur ligase N-terminal catalytic" evidence="18">
    <location>
        <begin position="436"/>
        <end position="532"/>
    </location>
</feature>
<dbReference type="UniPathway" id="UPA00219"/>
<feature type="domain" description="Mur ligase C-terminal" evidence="19">
    <location>
        <begin position="760"/>
        <end position="889"/>
    </location>
</feature>
<evidence type="ECO:0000256" key="12">
    <source>
        <dbReference type="ARBA" id="ARBA00023306"/>
    </source>
</evidence>
<evidence type="ECO:0000256" key="6">
    <source>
        <dbReference type="ARBA" id="ARBA00022618"/>
    </source>
</evidence>
<evidence type="ECO:0000259" key="18">
    <source>
        <dbReference type="Pfam" id="PF01225"/>
    </source>
</evidence>
<comment type="function">
    <text evidence="15">Cell wall formation. Catalyzes the transfer of a GlcNAc subunit on undecaprenyl-pyrophosphoryl-MurNAc-pentapeptide (lipid intermediate I) to form undecaprenyl-pyrophosphoryl-MurNAc-(pentapeptide)GlcNAc (lipid intermediate II).</text>
</comment>
<dbReference type="SUPFAM" id="SSF53623">
    <property type="entry name" value="MurD-like peptide ligases, catalytic domain"/>
    <property type="match status" value="1"/>
</dbReference>
<dbReference type="GO" id="GO:0005886">
    <property type="term" value="C:plasma membrane"/>
    <property type="evidence" value="ECO:0007669"/>
    <property type="project" value="UniProtKB-SubCell"/>
</dbReference>
<evidence type="ECO:0000256" key="5">
    <source>
        <dbReference type="ARBA" id="ARBA00022598"/>
    </source>
</evidence>
<dbReference type="InterPro" id="IPR036565">
    <property type="entry name" value="Mur-like_cat_sf"/>
</dbReference>
<dbReference type="GO" id="GO:0008360">
    <property type="term" value="P:regulation of cell shape"/>
    <property type="evidence" value="ECO:0007669"/>
    <property type="project" value="UniProtKB-KW"/>
</dbReference>
<feature type="binding site" evidence="15">
    <location>
        <position position="130"/>
    </location>
    <ligand>
        <name>UDP-N-acetyl-alpha-D-glucosamine</name>
        <dbReference type="ChEBI" id="CHEBI:57705"/>
    </ligand>
</feature>
<evidence type="ECO:0000313" key="24">
    <source>
        <dbReference type="Proteomes" id="UP000320461"/>
    </source>
</evidence>
<dbReference type="InterPro" id="IPR013221">
    <property type="entry name" value="Mur_ligase_cen"/>
</dbReference>
<keyword evidence="12 15" id="KW-0131">Cell cycle</keyword>
<dbReference type="GO" id="GO:0051991">
    <property type="term" value="F:UDP-N-acetyl-D-glucosamine:N-acetylmuramoyl-L-alanyl-D-glutamyl-meso-2,6-diaminopimelyl-D-alanyl-D-alanine-diphosphoundecaprenol 4-beta-N-acetylglucosaminlytransferase activity"/>
    <property type="evidence" value="ECO:0007669"/>
    <property type="project" value="RHEA"/>
</dbReference>
<dbReference type="Pfam" id="PF04101">
    <property type="entry name" value="Glyco_tran_28_C"/>
    <property type="match status" value="1"/>
</dbReference>
<gene>
    <name evidence="16" type="primary">murC</name>
    <name evidence="15" type="synonym">murG</name>
    <name evidence="23" type="ORF">CGE01nite_12090</name>
</gene>
<dbReference type="InterPro" id="IPR036615">
    <property type="entry name" value="Mur_ligase_C_dom_sf"/>
</dbReference>
<evidence type="ECO:0000256" key="16">
    <source>
        <dbReference type="HAMAP-Rule" id="MF_00046"/>
    </source>
</evidence>
<evidence type="ECO:0000256" key="11">
    <source>
        <dbReference type="ARBA" id="ARBA00023136"/>
    </source>
</evidence>
<organism evidence="23 24">
    <name type="scientific">Cellulomonas gelida</name>
    <dbReference type="NCBI Taxonomy" id="1712"/>
    <lineage>
        <taxon>Bacteria</taxon>
        <taxon>Bacillati</taxon>
        <taxon>Actinomycetota</taxon>
        <taxon>Actinomycetes</taxon>
        <taxon>Micrococcales</taxon>
        <taxon>Cellulomonadaceae</taxon>
        <taxon>Cellulomonas</taxon>
    </lineage>
</organism>
<proteinExistence type="inferred from homology"/>
<dbReference type="SUPFAM" id="SSF53756">
    <property type="entry name" value="UDP-Glycosyltransferase/glycogen phosphorylase"/>
    <property type="match status" value="1"/>
</dbReference>
<keyword evidence="15" id="KW-0808">Transferase</keyword>
<dbReference type="InterPro" id="IPR004101">
    <property type="entry name" value="Mur_ligase_C"/>
</dbReference>
<comment type="caution">
    <text evidence="23">The sequence shown here is derived from an EMBL/GenBank/DDBJ whole genome shotgun (WGS) entry which is preliminary data.</text>
</comment>
<evidence type="ECO:0000256" key="15">
    <source>
        <dbReference type="HAMAP-Rule" id="MF_00033"/>
    </source>
</evidence>
<feature type="domain" description="Mur ligase central" evidence="22">
    <location>
        <begin position="538"/>
        <end position="737"/>
    </location>
</feature>
<dbReference type="Pfam" id="PF02875">
    <property type="entry name" value="Mur_ligase_C"/>
    <property type="match status" value="1"/>
</dbReference>
<feature type="domain" description="Glycosyl transferase family 28 C-terminal" evidence="21">
    <location>
        <begin position="200"/>
        <end position="359"/>
    </location>
</feature>
<dbReference type="NCBIfam" id="TIGR01082">
    <property type="entry name" value="murC"/>
    <property type="match status" value="1"/>
</dbReference>
<dbReference type="InterPro" id="IPR000713">
    <property type="entry name" value="Mur_ligase_N"/>
</dbReference>
<feature type="binding site" evidence="15">
    <location>
        <position position="310"/>
    </location>
    <ligand>
        <name>UDP-N-acetyl-alpha-D-glucosamine</name>
        <dbReference type="ChEBI" id="CHEBI:57705"/>
    </ligand>
</feature>
<dbReference type="InterPro" id="IPR005758">
    <property type="entry name" value="UDP-N-AcMur_Ala_ligase_MurC"/>
</dbReference>
<dbReference type="InterPro" id="IPR007235">
    <property type="entry name" value="Glyco_trans_28_C"/>
</dbReference>
<feature type="domain" description="Glycosyltransferase family 28 N-terminal" evidence="20">
    <location>
        <begin position="9"/>
        <end position="148"/>
    </location>
</feature>
<keyword evidence="10 15" id="KW-0573">Peptidoglycan synthesis</keyword>
<dbReference type="SUPFAM" id="SSF53244">
    <property type="entry name" value="MurD-like peptide ligases, peptide-binding domain"/>
    <property type="match status" value="1"/>
</dbReference>
<comment type="caution">
    <text evidence="15">Lacks conserved residue(s) required for the propagation of feature annotation.</text>
</comment>
<accession>A0A4Y3KM19</accession>
<dbReference type="PANTHER" id="PTHR43445">
    <property type="entry name" value="UDP-N-ACETYLMURAMATE--L-ALANINE LIGASE-RELATED"/>
    <property type="match status" value="1"/>
</dbReference>
<dbReference type="GO" id="GO:0005737">
    <property type="term" value="C:cytoplasm"/>
    <property type="evidence" value="ECO:0007669"/>
    <property type="project" value="UniProtKB-SubCell"/>
</dbReference>
<dbReference type="Pfam" id="PF01225">
    <property type="entry name" value="Mur_ligase"/>
    <property type="match status" value="1"/>
</dbReference>
<comment type="subcellular location">
    <subcellularLocation>
        <location evidence="15">Cell membrane</location>
        <topology evidence="15">Peripheral membrane protein</topology>
        <orientation evidence="15">Cytoplasmic side</orientation>
    </subcellularLocation>
    <subcellularLocation>
        <location evidence="1 16">Cytoplasm</location>
    </subcellularLocation>
</comment>
<dbReference type="OrthoDB" id="9804126at2"/>
<dbReference type="Proteomes" id="UP000320461">
    <property type="component" value="Unassembled WGS sequence"/>
</dbReference>
<evidence type="ECO:0000256" key="10">
    <source>
        <dbReference type="ARBA" id="ARBA00022984"/>
    </source>
</evidence>
<reference evidence="23 24" key="1">
    <citation type="submission" date="2019-06" db="EMBL/GenBank/DDBJ databases">
        <title>Whole genome shotgun sequence of Cellulomonas gelida NBRC 3748.</title>
        <authorList>
            <person name="Hosoyama A."/>
            <person name="Uohara A."/>
            <person name="Ohji S."/>
            <person name="Ichikawa N."/>
        </authorList>
    </citation>
    <scope>NUCLEOTIDE SEQUENCE [LARGE SCALE GENOMIC DNA]</scope>
    <source>
        <strain evidence="23 24">NBRC 3748</strain>
    </source>
</reference>
<evidence type="ECO:0000256" key="7">
    <source>
        <dbReference type="ARBA" id="ARBA00022741"/>
    </source>
</evidence>
<dbReference type="Gene3D" id="3.40.50.2000">
    <property type="entry name" value="Glycogen Phosphorylase B"/>
    <property type="match status" value="2"/>
</dbReference>